<dbReference type="EMBL" id="GGEC01007747">
    <property type="protein sequence ID" value="MBW88230.1"/>
    <property type="molecule type" value="Transcribed_RNA"/>
</dbReference>
<sequence length="49" mass="5745">MQELIHRGDHEGLRNVKFLKELHRLEGHTRTIESGSQPPQDSKRQQAKQ</sequence>
<organism evidence="2">
    <name type="scientific">Rhizophora mucronata</name>
    <name type="common">Asiatic mangrove</name>
    <dbReference type="NCBI Taxonomy" id="61149"/>
    <lineage>
        <taxon>Eukaryota</taxon>
        <taxon>Viridiplantae</taxon>
        <taxon>Streptophyta</taxon>
        <taxon>Embryophyta</taxon>
        <taxon>Tracheophyta</taxon>
        <taxon>Spermatophyta</taxon>
        <taxon>Magnoliopsida</taxon>
        <taxon>eudicotyledons</taxon>
        <taxon>Gunneridae</taxon>
        <taxon>Pentapetalae</taxon>
        <taxon>rosids</taxon>
        <taxon>fabids</taxon>
        <taxon>Malpighiales</taxon>
        <taxon>Rhizophoraceae</taxon>
        <taxon>Rhizophora</taxon>
    </lineage>
</organism>
<dbReference type="AlphaFoldDB" id="A0A2P2J454"/>
<protein>
    <submittedName>
        <fullName evidence="2">Uncharacterized protein</fullName>
    </submittedName>
</protein>
<evidence type="ECO:0000256" key="1">
    <source>
        <dbReference type="SAM" id="MobiDB-lite"/>
    </source>
</evidence>
<name>A0A2P2J454_RHIMU</name>
<feature type="region of interest" description="Disordered" evidence="1">
    <location>
        <begin position="27"/>
        <end position="49"/>
    </location>
</feature>
<reference evidence="2" key="1">
    <citation type="submission" date="2018-02" db="EMBL/GenBank/DDBJ databases">
        <title>Rhizophora mucronata_Transcriptome.</title>
        <authorList>
            <person name="Meera S.P."/>
            <person name="Sreeshan A."/>
            <person name="Augustine A."/>
        </authorList>
    </citation>
    <scope>NUCLEOTIDE SEQUENCE</scope>
    <source>
        <tissue evidence="2">Leaf</tissue>
    </source>
</reference>
<proteinExistence type="predicted"/>
<accession>A0A2P2J454</accession>
<evidence type="ECO:0000313" key="2">
    <source>
        <dbReference type="EMBL" id="MBW88230.1"/>
    </source>
</evidence>